<dbReference type="NCBIfam" id="TIGR02231">
    <property type="entry name" value="mucoidy inhibitor MuiA family protein"/>
    <property type="match status" value="1"/>
</dbReference>
<dbReference type="Pfam" id="PF13598">
    <property type="entry name" value="DUF4139"/>
    <property type="match status" value="1"/>
</dbReference>
<feature type="domain" description="DUF4139" evidence="3">
    <location>
        <begin position="213"/>
        <end position="522"/>
    </location>
</feature>
<dbReference type="Pfam" id="PF13600">
    <property type="entry name" value="DUF4140"/>
    <property type="match status" value="1"/>
</dbReference>
<keyword evidence="1" id="KW-0175">Coiled coil</keyword>
<dbReference type="InterPro" id="IPR037291">
    <property type="entry name" value="DUF4139"/>
</dbReference>
<evidence type="ECO:0000313" key="5">
    <source>
        <dbReference type="EMBL" id="RQH09778.1"/>
    </source>
</evidence>
<dbReference type="EMBL" id="RQIS01000001">
    <property type="protein sequence ID" value="RQH09778.1"/>
    <property type="molecule type" value="Genomic_DNA"/>
</dbReference>
<feature type="chain" id="PRO_5018310046" evidence="2">
    <location>
        <begin position="32"/>
        <end position="531"/>
    </location>
</feature>
<dbReference type="PANTHER" id="PTHR31005">
    <property type="entry name" value="DUF4139 DOMAIN-CONTAINING PROTEIN"/>
    <property type="match status" value="1"/>
</dbReference>
<dbReference type="InterPro" id="IPR025554">
    <property type="entry name" value="DUF4140"/>
</dbReference>
<keyword evidence="6" id="KW-1185">Reference proteome</keyword>
<evidence type="ECO:0000256" key="2">
    <source>
        <dbReference type="SAM" id="SignalP"/>
    </source>
</evidence>
<accession>A0A3N6N0F7</accession>
<evidence type="ECO:0000256" key="1">
    <source>
        <dbReference type="SAM" id="Coils"/>
    </source>
</evidence>
<evidence type="ECO:0000313" key="6">
    <source>
        <dbReference type="Proteomes" id="UP000272778"/>
    </source>
</evidence>
<organism evidence="5 6">
    <name type="scientific">Paraburkholderia dinghuensis</name>
    <dbReference type="NCBI Taxonomy" id="2305225"/>
    <lineage>
        <taxon>Bacteria</taxon>
        <taxon>Pseudomonadati</taxon>
        <taxon>Pseudomonadota</taxon>
        <taxon>Betaproteobacteria</taxon>
        <taxon>Burkholderiales</taxon>
        <taxon>Burkholderiaceae</taxon>
        <taxon>Paraburkholderia</taxon>
    </lineage>
</organism>
<dbReference type="PANTHER" id="PTHR31005:SF8">
    <property type="entry name" value="DUF4139 DOMAIN-CONTAINING PROTEIN"/>
    <property type="match status" value="1"/>
</dbReference>
<dbReference type="RefSeq" id="WP_124149178.1">
    <property type="nucleotide sequence ID" value="NZ_RQIS01000001.1"/>
</dbReference>
<dbReference type="Proteomes" id="UP000272778">
    <property type="component" value="Unassembled WGS sequence"/>
</dbReference>
<feature type="coiled-coil region" evidence="1">
    <location>
        <begin position="106"/>
        <end position="133"/>
    </location>
</feature>
<dbReference type="AlphaFoldDB" id="A0A3N6N0F7"/>
<protein>
    <submittedName>
        <fullName evidence="5">Mucoidy inhibitor MuiA family protein</fullName>
    </submittedName>
</protein>
<keyword evidence="2" id="KW-0732">Signal</keyword>
<dbReference type="OrthoDB" id="9777444at2"/>
<dbReference type="InterPro" id="IPR011935">
    <property type="entry name" value="CHP02231"/>
</dbReference>
<evidence type="ECO:0000259" key="3">
    <source>
        <dbReference type="Pfam" id="PF13598"/>
    </source>
</evidence>
<reference evidence="5 6" key="1">
    <citation type="submission" date="2018-11" db="EMBL/GenBank/DDBJ databases">
        <title>Paraburkholderia sp. DHOA04, isolated from soil.</title>
        <authorList>
            <person name="Gao Z.-H."/>
            <person name="Qiu L.-H."/>
            <person name="Fu J.-C."/>
        </authorList>
    </citation>
    <scope>NUCLEOTIDE SEQUENCE [LARGE SCALE GENOMIC DNA]</scope>
    <source>
        <strain evidence="5 6">DHOA04</strain>
    </source>
</reference>
<feature type="signal peptide" evidence="2">
    <location>
        <begin position="1"/>
        <end position="31"/>
    </location>
</feature>
<comment type="caution">
    <text evidence="5">The sequence shown here is derived from an EMBL/GenBank/DDBJ whole genome shotgun (WGS) entry which is preliminary data.</text>
</comment>
<gene>
    <name evidence="5" type="ORF">D1Y85_01100</name>
</gene>
<name>A0A3N6N0F7_9BURK</name>
<evidence type="ECO:0000259" key="4">
    <source>
        <dbReference type="Pfam" id="PF13600"/>
    </source>
</evidence>
<feature type="domain" description="DUF4140" evidence="4">
    <location>
        <begin position="39"/>
        <end position="137"/>
    </location>
</feature>
<sequence length="531" mass="57053">MLSKKSAILRRSPIAIAVMLAGVFAGSSANAALSAISGITLYPGGATVEREVQLSPGSSRLEVTCLPASFDPQSLRLVAPPDVQLGDYRIEDVADTDGQLNGLCPTTATDKRIRTLQAQLAELKARTQAVELSAAYLKSVSEQNAGTSGKSSMLSVSRALEESGYAVFAQRDEIRQQQEETQMRLDALRGDAGDPVPKRTIRIALDAPRGGRLTIAYDTQRAGWIPAYQADLDSSSGQVTLERRALVAQATGEDWQGVKLQLSTSTPVRNTRILQPDTWRLALEEPRPNGYAPAPPPPAMAAQMVPVPRRADTDTPLFAPTRIEGTFLTKFEIPGNIDVPSDAQKVGFTLSHESLPAKVIARVIPAQSTRAWLVAMANRPDGDWPDGDVQLRRDGAQVGQTSWSEVILDDQLALPFGPDEQVFASKADGPDTTGTVKTSNGDASKTLSARYTVKNGHRKPINVEIVESAPVSDSADIKVTSTFTPKPDEAAWQGHQGIVAWKRTLDGGEEVSVGASYTVQYPGKRRVIGLR</sequence>
<proteinExistence type="predicted"/>